<dbReference type="AlphaFoldDB" id="A0AAX1ITX4"/>
<dbReference type="SUPFAM" id="SSF52402">
    <property type="entry name" value="Adenine nucleotide alpha hydrolases-like"/>
    <property type="match status" value="1"/>
</dbReference>
<protein>
    <recommendedName>
        <fullName evidence="3">Phosphoadenosine phosphosulphate reductase domain-containing protein</fullName>
    </recommendedName>
</protein>
<proteinExistence type="predicted"/>
<evidence type="ECO:0008006" key="3">
    <source>
        <dbReference type="Google" id="ProtNLM"/>
    </source>
</evidence>
<dbReference type="Gene3D" id="3.40.50.620">
    <property type="entry name" value="HUPs"/>
    <property type="match status" value="1"/>
</dbReference>
<dbReference type="Proteomes" id="UP000516419">
    <property type="component" value="Chromosome"/>
</dbReference>
<evidence type="ECO:0000313" key="1">
    <source>
        <dbReference type="EMBL" id="QNV20664.1"/>
    </source>
</evidence>
<dbReference type="InterPro" id="IPR014729">
    <property type="entry name" value="Rossmann-like_a/b/a_fold"/>
</dbReference>
<organism evidence="1 2">
    <name type="scientific">Acinetobacter baumannii</name>
    <dbReference type="NCBI Taxonomy" id="470"/>
    <lineage>
        <taxon>Bacteria</taxon>
        <taxon>Pseudomonadati</taxon>
        <taxon>Pseudomonadota</taxon>
        <taxon>Gammaproteobacteria</taxon>
        <taxon>Moraxellales</taxon>
        <taxon>Moraxellaceae</taxon>
        <taxon>Acinetobacter</taxon>
        <taxon>Acinetobacter calcoaceticus/baumannii complex</taxon>
    </lineage>
</organism>
<name>A0AAX1ITX4_ACIBA</name>
<evidence type="ECO:0000313" key="2">
    <source>
        <dbReference type="Proteomes" id="UP000516419"/>
    </source>
</evidence>
<sequence length="274" mass="31448">MKHIVCYSGGHSSAIVAIEVVRKFGKENVILVNHDINISVESPDIKRFKKEVADYLGLEVTYVNIQGLPLDLIPDQFEVVIKAKAFKVGNGSELCTSRLKTEPFVDYLKNEFPFKDCIIYYGFDANERTRIQRRSGILGAMGYKSDYPIALWPESERTISQTIQIGINPPAQYENFKHANCIGCLKAGRQHWYIVYCQRPDLFKKAKEAEQTIGYSIDPDFYLEEMESSFELMKIFGVPQTEHIKHQTFWANVRRIGINLREDATSEKPCECVF</sequence>
<dbReference type="EMBL" id="CP061525">
    <property type="protein sequence ID" value="QNV20664.1"/>
    <property type="molecule type" value="Genomic_DNA"/>
</dbReference>
<gene>
    <name evidence="1" type="ORF">FQZ18_12910</name>
</gene>
<dbReference type="RefSeq" id="WP_010700457.1">
    <property type="nucleotide sequence ID" value="NZ_CAJHGX010000010.1"/>
</dbReference>
<reference evidence="1 2" key="1">
    <citation type="submission" date="2020-09" db="EMBL/GenBank/DDBJ databases">
        <title>Carbapenem-Resistant Acinetobacter baumannii devoid of typical resistance factors.</title>
        <authorList>
            <person name="Hoffmann M."/>
            <person name="Luo Y."/>
            <person name="Strain E."/>
            <person name="Rand H."/>
            <person name="Javkar K.G."/>
        </authorList>
    </citation>
    <scope>NUCLEOTIDE SEQUENCE [LARGE SCALE GENOMIC DNA]</scope>
    <source>
        <strain evidence="1 2">CFSAN093705</strain>
    </source>
</reference>
<accession>A0AAX1ITX4</accession>